<protein>
    <submittedName>
        <fullName evidence="1">Uncharacterized protein</fullName>
    </submittedName>
</protein>
<keyword evidence="2" id="KW-1185">Reference proteome</keyword>
<dbReference type="EMBL" id="BSYO01000030">
    <property type="protein sequence ID" value="GMH26291.1"/>
    <property type="molecule type" value="Genomic_DNA"/>
</dbReference>
<accession>A0AAD3TBV7</accession>
<dbReference type="Proteomes" id="UP001279734">
    <property type="component" value="Unassembled WGS sequence"/>
</dbReference>
<reference evidence="1" key="1">
    <citation type="submission" date="2023-05" db="EMBL/GenBank/DDBJ databases">
        <title>Nepenthes gracilis genome sequencing.</title>
        <authorList>
            <person name="Fukushima K."/>
        </authorList>
    </citation>
    <scope>NUCLEOTIDE SEQUENCE</scope>
    <source>
        <strain evidence="1">SING2019-196</strain>
    </source>
</reference>
<comment type="caution">
    <text evidence="1">The sequence shown here is derived from an EMBL/GenBank/DDBJ whole genome shotgun (WGS) entry which is preliminary data.</text>
</comment>
<organism evidence="1 2">
    <name type="scientific">Nepenthes gracilis</name>
    <name type="common">Slender pitcher plant</name>
    <dbReference type="NCBI Taxonomy" id="150966"/>
    <lineage>
        <taxon>Eukaryota</taxon>
        <taxon>Viridiplantae</taxon>
        <taxon>Streptophyta</taxon>
        <taxon>Embryophyta</taxon>
        <taxon>Tracheophyta</taxon>
        <taxon>Spermatophyta</taxon>
        <taxon>Magnoliopsida</taxon>
        <taxon>eudicotyledons</taxon>
        <taxon>Gunneridae</taxon>
        <taxon>Pentapetalae</taxon>
        <taxon>Caryophyllales</taxon>
        <taxon>Nepenthaceae</taxon>
        <taxon>Nepenthes</taxon>
    </lineage>
</organism>
<sequence length="131" mass="14698">MLRYGSYCYITMSPAITLISVSNKDKTDIGVSLVRIDYTSKKTLLVSSKLSGAAECLPKAVPSKMTRGKYECNNSSMVLHPEADDPVAKRSSCCCIRHLTKHVEFCQIIHEMSFRISIIIMNVFPFVIFLN</sequence>
<gene>
    <name evidence="1" type="ORF">Nepgr_028134</name>
</gene>
<evidence type="ECO:0000313" key="2">
    <source>
        <dbReference type="Proteomes" id="UP001279734"/>
    </source>
</evidence>
<dbReference type="AlphaFoldDB" id="A0AAD3TBV7"/>
<proteinExistence type="predicted"/>
<name>A0AAD3TBV7_NEPGR</name>
<evidence type="ECO:0000313" key="1">
    <source>
        <dbReference type="EMBL" id="GMH26291.1"/>
    </source>
</evidence>